<dbReference type="InParanoid" id="E9HTT9"/>
<dbReference type="OrthoDB" id="6537869at2759"/>
<dbReference type="OMA" id="WIFSCES"/>
<keyword evidence="4" id="KW-1185">Reference proteome</keyword>
<dbReference type="InterPro" id="IPR015424">
    <property type="entry name" value="PyrdxlP-dep_Trfase"/>
</dbReference>
<feature type="domain" description="Glycine cleavage system P-protein N-terminal" evidence="2">
    <location>
        <begin position="3"/>
        <end position="249"/>
    </location>
</feature>
<dbReference type="InterPro" id="IPR049315">
    <property type="entry name" value="GDC-P_N"/>
</dbReference>
<dbReference type="STRING" id="6669.E9HTT9"/>
<dbReference type="InterPro" id="IPR020581">
    <property type="entry name" value="GDC_P"/>
</dbReference>
<sequence length="378" mass="41777">MGLKVKIVDFSTVTEVEKDISAVLFQYPDTHGSVQNFKNLIDKTHAAGALVCCATDLMALTMMKSPGEIGADVAVGNSQRFGVPLGYGGPHAAFFACKNNLVRIMPGRMVGVSRDVDGKDAYRLALQTREQHIRRDKATSNICTAQALLANMAAMYAVYHGPAGLQKIAERIHHSTVVCAKGLESGGHVVRNSQFFDTLKIQPSLPVQDIKARAEAQQINLRYFPDGDIGISIDETVRERDINDIFAIFNVDVTAEQVSQRPDTLSSSLEQSEWRRTSSYLTQPVFNSHHSETQIMRYMKSLENKDISLVHSMIALGSCTMKLNSATEMLPSSMPEFGNIHPFAPVSQVGGYHQMFKEFEADLCDFTGYDNISFQSNR</sequence>
<evidence type="ECO:0000256" key="1">
    <source>
        <dbReference type="ARBA" id="ARBA00023002"/>
    </source>
</evidence>
<dbReference type="AlphaFoldDB" id="E9HTT9"/>
<accession>E9HTT9</accession>
<reference evidence="3 4" key="1">
    <citation type="journal article" date="2011" name="Science">
        <title>The ecoresponsive genome of Daphnia pulex.</title>
        <authorList>
            <person name="Colbourne J.K."/>
            <person name="Pfrender M.E."/>
            <person name="Gilbert D."/>
            <person name="Thomas W.K."/>
            <person name="Tucker A."/>
            <person name="Oakley T.H."/>
            <person name="Tokishita S."/>
            <person name="Aerts A."/>
            <person name="Arnold G.J."/>
            <person name="Basu M.K."/>
            <person name="Bauer D.J."/>
            <person name="Caceres C.E."/>
            <person name="Carmel L."/>
            <person name="Casola C."/>
            <person name="Choi J.H."/>
            <person name="Detter J.C."/>
            <person name="Dong Q."/>
            <person name="Dusheyko S."/>
            <person name="Eads B.D."/>
            <person name="Frohlich T."/>
            <person name="Geiler-Samerotte K.A."/>
            <person name="Gerlach D."/>
            <person name="Hatcher P."/>
            <person name="Jogdeo S."/>
            <person name="Krijgsveld J."/>
            <person name="Kriventseva E.V."/>
            <person name="Kultz D."/>
            <person name="Laforsch C."/>
            <person name="Lindquist E."/>
            <person name="Lopez J."/>
            <person name="Manak J.R."/>
            <person name="Muller J."/>
            <person name="Pangilinan J."/>
            <person name="Patwardhan R.P."/>
            <person name="Pitluck S."/>
            <person name="Pritham E.J."/>
            <person name="Rechtsteiner A."/>
            <person name="Rho M."/>
            <person name="Rogozin I.B."/>
            <person name="Sakarya O."/>
            <person name="Salamov A."/>
            <person name="Schaack S."/>
            <person name="Shapiro H."/>
            <person name="Shiga Y."/>
            <person name="Skalitzky C."/>
            <person name="Smith Z."/>
            <person name="Souvorov A."/>
            <person name="Sung W."/>
            <person name="Tang Z."/>
            <person name="Tsuchiya D."/>
            <person name="Tu H."/>
            <person name="Vos H."/>
            <person name="Wang M."/>
            <person name="Wolf Y.I."/>
            <person name="Yamagata H."/>
            <person name="Yamada T."/>
            <person name="Ye Y."/>
            <person name="Shaw J.R."/>
            <person name="Andrews J."/>
            <person name="Crease T.J."/>
            <person name="Tang H."/>
            <person name="Lucas S.M."/>
            <person name="Robertson H.M."/>
            <person name="Bork P."/>
            <person name="Koonin E.V."/>
            <person name="Zdobnov E.M."/>
            <person name="Grigoriev I.V."/>
            <person name="Lynch M."/>
            <person name="Boore J.L."/>
        </authorList>
    </citation>
    <scope>NUCLEOTIDE SEQUENCE [LARGE SCALE GENOMIC DNA]</scope>
</reference>
<dbReference type="Pfam" id="PF02347">
    <property type="entry name" value="GDC-P"/>
    <property type="match status" value="1"/>
</dbReference>
<name>E9HTT9_DAPPU</name>
<gene>
    <name evidence="3" type="ORF">DAPPUDRAFT_65900</name>
</gene>
<dbReference type="PANTHER" id="PTHR11773:SF1">
    <property type="entry name" value="GLYCINE DEHYDROGENASE (DECARBOXYLATING), MITOCHONDRIAL"/>
    <property type="match status" value="1"/>
</dbReference>
<organism evidence="3 4">
    <name type="scientific">Daphnia pulex</name>
    <name type="common">Water flea</name>
    <dbReference type="NCBI Taxonomy" id="6669"/>
    <lineage>
        <taxon>Eukaryota</taxon>
        <taxon>Metazoa</taxon>
        <taxon>Ecdysozoa</taxon>
        <taxon>Arthropoda</taxon>
        <taxon>Crustacea</taxon>
        <taxon>Branchiopoda</taxon>
        <taxon>Diplostraca</taxon>
        <taxon>Cladocera</taxon>
        <taxon>Anomopoda</taxon>
        <taxon>Daphniidae</taxon>
        <taxon>Daphnia</taxon>
    </lineage>
</organism>
<dbReference type="FunFam" id="3.90.1150.10:FF:000025">
    <property type="entry name" value="Glycine cleavage system P protein"/>
    <property type="match status" value="1"/>
</dbReference>
<dbReference type="HOGENOM" id="CLU_732077_0_0_1"/>
<dbReference type="GO" id="GO:0006546">
    <property type="term" value="P:glycine catabolic process"/>
    <property type="evidence" value="ECO:0007669"/>
    <property type="project" value="InterPro"/>
</dbReference>
<evidence type="ECO:0000259" key="2">
    <source>
        <dbReference type="Pfam" id="PF02347"/>
    </source>
</evidence>
<dbReference type="PhylomeDB" id="E9HTT9"/>
<protein>
    <recommendedName>
        <fullName evidence="2">Glycine cleavage system P-protein N-terminal domain-containing protein</fullName>
    </recommendedName>
</protein>
<dbReference type="EMBL" id="GL732785">
    <property type="protein sequence ID" value="EFX64832.1"/>
    <property type="molecule type" value="Genomic_DNA"/>
</dbReference>
<dbReference type="SUPFAM" id="SSF53383">
    <property type="entry name" value="PLP-dependent transferases"/>
    <property type="match status" value="2"/>
</dbReference>
<dbReference type="Gene3D" id="3.40.640.10">
    <property type="entry name" value="Type I PLP-dependent aspartate aminotransferase-like (Major domain)"/>
    <property type="match status" value="1"/>
</dbReference>
<dbReference type="KEGG" id="dpx:DAPPUDRAFT_65900"/>
<evidence type="ECO:0000313" key="3">
    <source>
        <dbReference type="EMBL" id="EFX64832.1"/>
    </source>
</evidence>
<dbReference type="InterPro" id="IPR015421">
    <property type="entry name" value="PyrdxlP-dep_Trfase_major"/>
</dbReference>
<dbReference type="eggNOG" id="KOG2040">
    <property type="taxonomic scope" value="Eukaryota"/>
</dbReference>
<evidence type="ECO:0000313" key="4">
    <source>
        <dbReference type="Proteomes" id="UP000000305"/>
    </source>
</evidence>
<proteinExistence type="predicted"/>
<dbReference type="Proteomes" id="UP000000305">
    <property type="component" value="Unassembled WGS sequence"/>
</dbReference>
<dbReference type="GO" id="GO:0004375">
    <property type="term" value="F:glycine dehydrogenase (decarboxylating) activity"/>
    <property type="evidence" value="ECO:0007669"/>
    <property type="project" value="InterPro"/>
</dbReference>
<dbReference type="PANTHER" id="PTHR11773">
    <property type="entry name" value="GLYCINE DEHYDROGENASE, DECARBOXYLATING"/>
    <property type="match status" value="1"/>
</dbReference>
<keyword evidence="1" id="KW-0560">Oxidoreductase</keyword>